<evidence type="ECO:0000256" key="1">
    <source>
        <dbReference type="ARBA" id="ARBA00022659"/>
    </source>
</evidence>
<dbReference type="CDD" id="cd00033">
    <property type="entry name" value="CCP"/>
    <property type="match status" value="1"/>
</dbReference>
<feature type="signal peptide" evidence="7">
    <location>
        <begin position="1"/>
        <end position="30"/>
    </location>
</feature>
<gene>
    <name evidence="10" type="ORF">AVEN_146507_1</name>
    <name evidence="9" type="ORF">AVEN_85830_1</name>
</gene>
<reference evidence="10 11" key="1">
    <citation type="journal article" date="2019" name="Sci. Rep.">
        <title>Orb-weaving spider Araneus ventricosus genome elucidates the spidroin gene catalogue.</title>
        <authorList>
            <person name="Kono N."/>
            <person name="Nakamura H."/>
            <person name="Ohtoshi R."/>
            <person name="Moran D.A.P."/>
            <person name="Shinohara A."/>
            <person name="Yoshida Y."/>
            <person name="Fujiwara M."/>
            <person name="Mori M."/>
            <person name="Tomita M."/>
            <person name="Arakawa K."/>
        </authorList>
    </citation>
    <scope>NUCLEOTIDE SEQUENCE [LARGE SCALE GENOMIC DNA]</scope>
</reference>
<evidence type="ECO:0000256" key="5">
    <source>
        <dbReference type="ARBA" id="ARBA00023180"/>
    </source>
</evidence>
<keyword evidence="1 6" id="KW-0768">Sushi</keyword>
<keyword evidence="3" id="KW-0677">Repeat</keyword>
<dbReference type="Pfam" id="PF00084">
    <property type="entry name" value="Sushi"/>
    <property type="match status" value="1"/>
</dbReference>
<proteinExistence type="predicted"/>
<keyword evidence="4 6" id="KW-1015">Disulfide bond</keyword>
<dbReference type="InterPro" id="IPR035976">
    <property type="entry name" value="Sushi/SCR/CCP_sf"/>
</dbReference>
<sequence>MFVKYSLGFQAPSIIRLAGWMLLIPQLFCAKTTCPPPNFPEGGRYEPKKAEYEVGQTITYHCNGELPMFGGKTTTCQSSGKWFGGTPFCGK</sequence>
<evidence type="ECO:0000256" key="7">
    <source>
        <dbReference type="SAM" id="SignalP"/>
    </source>
</evidence>
<evidence type="ECO:0000313" key="11">
    <source>
        <dbReference type="Proteomes" id="UP000499080"/>
    </source>
</evidence>
<name>A0A4Y2RZ32_ARAVE</name>
<dbReference type="PROSITE" id="PS50923">
    <property type="entry name" value="SUSHI"/>
    <property type="match status" value="1"/>
</dbReference>
<comment type="caution">
    <text evidence="6">Lacks conserved residue(s) required for the propagation of feature annotation.</text>
</comment>
<dbReference type="PANTHER" id="PTHR46393:SF7">
    <property type="entry name" value="COMPLEMENT C2"/>
    <property type="match status" value="1"/>
</dbReference>
<comment type="caution">
    <text evidence="10">The sequence shown here is derived from an EMBL/GenBank/DDBJ whole genome shotgun (WGS) entry which is preliminary data.</text>
</comment>
<dbReference type="Proteomes" id="UP000499080">
    <property type="component" value="Unassembled WGS sequence"/>
</dbReference>
<feature type="domain" description="Sushi" evidence="8">
    <location>
        <begin position="32"/>
        <end position="91"/>
    </location>
</feature>
<keyword evidence="11" id="KW-1185">Reference proteome</keyword>
<keyword evidence="2 7" id="KW-0732">Signal</keyword>
<organism evidence="10 11">
    <name type="scientific">Araneus ventricosus</name>
    <name type="common">Orbweaver spider</name>
    <name type="synonym">Epeira ventricosa</name>
    <dbReference type="NCBI Taxonomy" id="182803"/>
    <lineage>
        <taxon>Eukaryota</taxon>
        <taxon>Metazoa</taxon>
        <taxon>Ecdysozoa</taxon>
        <taxon>Arthropoda</taxon>
        <taxon>Chelicerata</taxon>
        <taxon>Arachnida</taxon>
        <taxon>Araneae</taxon>
        <taxon>Araneomorphae</taxon>
        <taxon>Entelegynae</taxon>
        <taxon>Araneoidea</taxon>
        <taxon>Araneidae</taxon>
        <taxon>Araneus</taxon>
    </lineage>
</organism>
<dbReference type="SMART" id="SM00032">
    <property type="entry name" value="CCP"/>
    <property type="match status" value="1"/>
</dbReference>
<evidence type="ECO:0000313" key="10">
    <source>
        <dbReference type="EMBL" id="GBN81118.1"/>
    </source>
</evidence>
<dbReference type="OrthoDB" id="6127264at2759"/>
<evidence type="ECO:0000259" key="8">
    <source>
        <dbReference type="PROSITE" id="PS50923"/>
    </source>
</evidence>
<dbReference type="AlphaFoldDB" id="A0A4Y2RZ32"/>
<dbReference type="EMBL" id="BGPR01019151">
    <property type="protein sequence ID" value="GBN81109.1"/>
    <property type="molecule type" value="Genomic_DNA"/>
</dbReference>
<evidence type="ECO:0000313" key="9">
    <source>
        <dbReference type="EMBL" id="GBN81109.1"/>
    </source>
</evidence>
<evidence type="ECO:0000256" key="2">
    <source>
        <dbReference type="ARBA" id="ARBA00022729"/>
    </source>
</evidence>
<dbReference type="SUPFAM" id="SSF57535">
    <property type="entry name" value="Complement control module/SCR domain"/>
    <property type="match status" value="1"/>
</dbReference>
<feature type="chain" id="PRO_5033458632" description="Sushi domain-containing protein" evidence="7">
    <location>
        <begin position="31"/>
        <end position="91"/>
    </location>
</feature>
<dbReference type="Gene3D" id="2.10.70.10">
    <property type="entry name" value="Complement Module, domain 1"/>
    <property type="match status" value="1"/>
</dbReference>
<evidence type="ECO:0000256" key="6">
    <source>
        <dbReference type="PROSITE-ProRule" id="PRU00302"/>
    </source>
</evidence>
<evidence type="ECO:0000256" key="4">
    <source>
        <dbReference type="ARBA" id="ARBA00023157"/>
    </source>
</evidence>
<feature type="disulfide bond" evidence="6">
    <location>
        <begin position="62"/>
        <end position="89"/>
    </location>
</feature>
<dbReference type="PANTHER" id="PTHR46393">
    <property type="entry name" value="SUSHI DOMAIN-CONTAINING PROTEIN"/>
    <property type="match status" value="1"/>
</dbReference>
<accession>A0A4Y2RZ32</accession>
<dbReference type="EMBL" id="BGPR01019152">
    <property type="protein sequence ID" value="GBN81118.1"/>
    <property type="molecule type" value="Genomic_DNA"/>
</dbReference>
<dbReference type="InterPro" id="IPR000436">
    <property type="entry name" value="Sushi_SCR_CCP_dom"/>
</dbReference>
<keyword evidence="5" id="KW-0325">Glycoprotein</keyword>
<protein>
    <recommendedName>
        <fullName evidence="8">Sushi domain-containing protein</fullName>
    </recommendedName>
</protein>
<evidence type="ECO:0000256" key="3">
    <source>
        <dbReference type="ARBA" id="ARBA00022737"/>
    </source>
</evidence>